<dbReference type="InterPro" id="IPR000825">
    <property type="entry name" value="SUF_FeS_clus_asmbl_SufBD_core"/>
</dbReference>
<dbReference type="SUPFAM" id="SSF101960">
    <property type="entry name" value="Stabilizer of iron transporter SufD"/>
    <property type="match status" value="1"/>
</dbReference>
<evidence type="ECO:0000313" key="4">
    <source>
        <dbReference type="Proteomes" id="UP000183585"/>
    </source>
</evidence>
<dbReference type="InterPro" id="IPR055346">
    <property type="entry name" value="Fe-S_cluster_assembly_SufBD"/>
</dbReference>
<dbReference type="PANTHER" id="PTHR43575">
    <property type="entry name" value="PROTEIN ABCI7, CHLOROPLASTIC"/>
    <property type="match status" value="1"/>
</dbReference>
<evidence type="ECO:0000313" key="3">
    <source>
        <dbReference type="EMBL" id="SCF04604.1"/>
    </source>
</evidence>
<comment type="similarity">
    <text evidence="1">Belongs to the iron-sulfur cluster assembly SufBD family.</text>
</comment>
<evidence type="ECO:0000259" key="2">
    <source>
        <dbReference type="Pfam" id="PF01458"/>
    </source>
</evidence>
<accession>A0A1C4X867</accession>
<evidence type="ECO:0000256" key="1">
    <source>
        <dbReference type="ARBA" id="ARBA00043967"/>
    </source>
</evidence>
<organism evidence="3 4">
    <name type="scientific">Micromonospora carbonacea</name>
    <dbReference type="NCBI Taxonomy" id="47853"/>
    <lineage>
        <taxon>Bacteria</taxon>
        <taxon>Bacillati</taxon>
        <taxon>Actinomycetota</taxon>
        <taxon>Actinomycetes</taxon>
        <taxon>Micromonosporales</taxon>
        <taxon>Micromonosporaceae</taxon>
        <taxon>Micromonospora</taxon>
    </lineage>
</organism>
<protein>
    <submittedName>
        <fullName evidence="3">Iron-regulated ABC transporter permease protein SufD</fullName>
    </submittedName>
</protein>
<dbReference type="RefSeq" id="WP_074474330.1">
    <property type="nucleotide sequence ID" value="NZ_FMCT01000004.1"/>
</dbReference>
<sequence length="399" mass="42078">MTTQASAPPSTKSQALRSYDVADFPALTGLEEEWRFTPLKRLRGLVGGDAQAATGVVRHEHGDLPAGVTVSRAGADDPRVGSVLTPVDRVSALAYGGAGQALLVEVAREAVVAEPVRLRVVGDSAEGLAFGHTFVEVGRFAEVTLVLEHAGSATLADNVEVSVADGAKLTLVTVADWAADAVQAQHLKIRLGRDAKAVHVQVTLGGDLVRQYTSVEYTGRGGEAELYGLYFADGGQHLEHRQLVDHNVPDCRSYVGYRGALQGADAHTVWVGDVLIGAGATGTETYEINRNLLLSDGARADSVPNLEIETGEIAGAGHASATGRFDDEQLFYLMARGIPESEARRLVVRGFFAELINKIPVEELRERLGDAIEARLASGRSELASPALASEDVAAKGGA</sequence>
<dbReference type="InterPro" id="IPR037284">
    <property type="entry name" value="SUF_FeS_clus_asmbl_SufBD_sf"/>
</dbReference>
<dbReference type="NCBIfam" id="TIGR01981">
    <property type="entry name" value="sufD"/>
    <property type="match status" value="1"/>
</dbReference>
<dbReference type="EMBL" id="FMCT01000004">
    <property type="protein sequence ID" value="SCF04604.1"/>
    <property type="molecule type" value="Genomic_DNA"/>
</dbReference>
<proteinExistence type="inferred from homology"/>
<dbReference type="AlphaFoldDB" id="A0A1C4X867"/>
<dbReference type="InterPro" id="IPR011542">
    <property type="entry name" value="SUF_FeS_clus_asmbl_SufD"/>
</dbReference>
<dbReference type="Pfam" id="PF01458">
    <property type="entry name" value="SUFBD_core"/>
    <property type="match status" value="1"/>
</dbReference>
<dbReference type="STRING" id="47853.TK50_24700"/>
<gene>
    <name evidence="3" type="ORF">GA0070563_104299</name>
</gene>
<dbReference type="Proteomes" id="UP000183585">
    <property type="component" value="Unassembled WGS sequence"/>
</dbReference>
<name>A0A1C4X867_9ACTN</name>
<feature type="domain" description="SUF system FeS cluster assembly SufBD core" evidence="2">
    <location>
        <begin position="123"/>
        <end position="351"/>
    </location>
</feature>
<dbReference type="GO" id="GO:0016226">
    <property type="term" value="P:iron-sulfur cluster assembly"/>
    <property type="evidence" value="ECO:0007669"/>
    <property type="project" value="InterPro"/>
</dbReference>
<dbReference type="PANTHER" id="PTHR43575:SF1">
    <property type="entry name" value="PROTEIN ABCI7, CHLOROPLASTIC"/>
    <property type="match status" value="1"/>
</dbReference>
<reference evidence="4" key="1">
    <citation type="submission" date="2016-06" db="EMBL/GenBank/DDBJ databases">
        <authorList>
            <person name="Varghese N."/>
            <person name="Submissions Spin"/>
        </authorList>
    </citation>
    <scope>NUCLEOTIDE SEQUENCE [LARGE SCALE GENOMIC DNA]</scope>
    <source>
        <strain evidence="4">DSM 43168</strain>
    </source>
</reference>
<keyword evidence="4" id="KW-1185">Reference proteome</keyword>